<evidence type="ECO:0000256" key="1">
    <source>
        <dbReference type="ARBA" id="ARBA00022553"/>
    </source>
</evidence>
<keyword evidence="7" id="KW-1185">Reference proteome</keyword>
<name>A0ABM3V3N0_MUSDO</name>
<evidence type="ECO:0000313" key="7">
    <source>
        <dbReference type="Proteomes" id="UP001652621"/>
    </source>
</evidence>
<dbReference type="GeneID" id="101888704"/>
<dbReference type="PANTHER" id="PTHR23359">
    <property type="entry name" value="NUCLEOTIDE KINASE"/>
    <property type="match status" value="1"/>
</dbReference>
<dbReference type="GO" id="GO:0016301">
    <property type="term" value="F:kinase activity"/>
    <property type="evidence" value="ECO:0007669"/>
    <property type="project" value="UniProtKB-KW"/>
</dbReference>
<keyword evidence="3" id="KW-0547">Nucleotide-binding</keyword>
<evidence type="ECO:0000256" key="6">
    <source>
        <dbReference type="SAM" id="SignalP"/>
    </source>
</evidence>
<dbReference type="Proteomes" id="UP001652621">
    <property type="component" value="Unplaced"/>
</dbReference>
<dbReference type="PROSITE" id="PS00113">
    <property type="entry name" value="ADENYLATE_KINASE"/>
    <property type="match status" value="1"/>
</dbReference>
<dbReference type="CDD" id="cd01428">
    <property type="entry name" value="ADK"/>
    <property type="match status" value="1"/>
</dbReference>
<keyword evidence="6" id="KW-0732">Signal</keyword>
<sequence length="236" mass="25721">MISARILILLFMCHQMAMKKEANEKQKADEVRRQQIGVGVPIIWVLGGPGCGKGTQCAKIVEKYGFVHLSSGDLLREEVASGSPKGQELAAIMKEGKLVSNDDVLGLLEKAIRERLNGAKGFLIDGYPREKDQGVAFEKKIAPADLVLFFDCADATLVSRVMARAAASTEKRADDNEETIKTRIATFRSNTNAILSQYTDKTLTINAERGVDEIFNDVTCALDCLIQKKATVVASA</sequence>
<keyword evidence="2 5" id="KW-0808">Transferase</keyword>
<evidence type="ECO:0000256" key="2">
    <source>
        <dbReference type="ARBA" id="ARBA00022679"/>
    </source>
</evidence>
<dbReference type="Gene3D" id="3.40.50.300">
    <property type="entry name" value="P-loop containing nucleotide triphosphate hydrolases"/>
    <property type="match status" value="1"/>
</dbReference>
<dbReference type="SUPFAM" id="SSF52540">
    <property type="entry name" value="P-loop containing nucleoside triphosphate hydrolases"/>
    <property type="match status" value="1"/>
</dbReference>
<evidence type="ECO:0000256" key="4">
    <source>
        <dbReference type="ARBA" id="ARBA00022777"/>
    </source>
</evidence>
<feature type="chain" id="PRO_5045664772" evidence="6">
    <location>
        <begin position="23"/>
        <end position="236"/>
    </location>
</feature>
<protein>
    <submittedName>
        <fullName evidence="8">Adenylate kinase isoenzyme 1 isoform X1</fullName>
    </submittedName>
</protein>
<comment type="similarity">
    <text evidence="5">Belongs to the adenylate kinase family.</text>
</comment>
<dbReference type="RefSeq" id="XP_058980395.1">
    <property type="nucleotide sequence ID" value="XM_059124412.1"/>
</dbReference>
<dbReference type="HAMAP" id="MF_00235">
    <property type="entry name" value="Adenylate_kinase_Adk"/>
    <property type="match status" value="1"/>
</dbReference>
<reference evidence="8" key="1">
    <citation type="submission" date="2025-08" db="UniProtKB">
        <authorList>
            <consortium name="RefSeq"/>
        </authorList>
    </citation>
    <scope>IDENTIFICATION</scope>
    <source>
        <strain evidence="8">Aabys</strain>
        <tissue evidence="8">Whole body</tissue>
    </source>
</reference>
<dbReference type="InterPro" id="IPR027417">
    <property type="entry name" value="P-loop_NTPase"/>
</dbReference>
<dbReference type="InterPro" id="IPR000850">
    <property type="entry name" value="Adenylat/UMP-CMP_kin"/>
</dbReference>
<keyword evidence="4 5" id="KW-0418">Kinase</keyword>
<evidence type="ECO:0000256" key="5">
    <source>
        <dbReference type="RuleBase" id="RU003330"/>
    </source>
</evidence>
<feature type="signal peptide" evidence="6">
    <location>
        <begin position="1"/>
        <end position="22"/>
    </location>
</feature>
<evidence type="ECO:0000313" key="8">
    <source>
        <dbReference type="RefSeq" id="XP_058980395.1"/>
    </source>
</evidence>
<keyword evidence="1" id="KW-0597">Phosphoprotein</keyword>
<accession>A0ABM3V3N0</accession>
<organism evidence="7 8">
    <name type="scientific">Musca domestica</name>
    <name type="common">House fly</name>
    <dbReference type="NCBI Taxonomy" id="7370"/>
    <lineage>
        <taxon>Eukaryota</taxon>
        <taxon>Metazoa</taxon>
        <taxon>Ecdysozoa</taxon>
        <taxon>Arthropoda</taxon>
        <taxon>Hexapoda</taxon>
        <taxon>Insecta</taxon>
        <taxon>Pterygota</taxon>
        <taxon>Neoptera</taxon>
        <taxon>Endopterygota</taxon>
        <taxon>Diptera</taxon>
        <taxon>Brachycera</taxon>
        <taxon>Muscomorpha</taxon>
        <taxon>Muscoidea</taxon>
        <taxon>Muscidae</taxon>
        <taxon>Musca</taxon>
    </lineage>
</organism>
<dbReference type="PRINTS" id="PR00094">
    <property type="entry name" value="ADENYLTKNASE"/>
</dbReference>
<dbReference type="Pfam" id="PF00406">
    <property type="entry name" value="ADK"/>
    <property type="match status" value="1"/>
</dbReference>
<gene>
    <name evidence="8" type="primary">LOC101888704</name>
</gene>
<proteinExistence type="inferred from homology"/>
<dbReference type="InterPro" id="IPR033690">
    <property type="entry name" value="Adenylat_kinase_CS"/>
</dbReference>
<evidence type="ECO:0000256" key="3">
    <source>
        <dbReference type="ARBA" id="ARBA00022741"/>
    </source>
</evidence>